<gene>
    <name evidence="1" type="ORF">PBIL07802_LOCUS6121</name>
</gene>
<sequence length="102" mass="11121">MTGASRNSALLPDAPIPKVTVHSTLGMQVLKYQPPYTLIFSTSATYLASTSLAQVWDGVKDERKEKRGTTNQNFYAPDCNVSDISISGGLIPLFRADFFCTS</sequence>
<name>A0A7S3G1X0_9EUKA</name>
<protein>
    <submittedName>
        <fullName evidence="1">Uncharacterized protein</fullName>
    </submittedName>
</protein>
<reference evidence="1" key="1">
    <citation type="submission" date="2021-01" db="EMBL/GenBank/DDBJ databases">
        <authorList>
            <person name="Corre E."/>
            <person name="Pelletier E."/>
            <person name="Niang G."/>
            <person name="Scheremetjew M."/>
            <person name="Finn R."/>
            <person name="Kale V."/>
            <person name="Holt S."/>
            <person name="Cochrane G."/>
            <person name="Meng A."/>
            <person name="Brown T."/>
            <person name="Cohen L."/>
        </authorList>
    </citation>
    <scope>NUCLEOTIDE SEQUENCE</scope>
    <source>
        <strain evidence="1">NIES-2562</strain>
    </source>
</reference>
<dbReference type="AlphaFoldDB" id="A0A7S3G1X0"/>
<proteinExistence type="predicted"/>
<dbReference type="EMBL" id="HBIB01009679">
    <property type="protein sequence ID" value="CAE0243952.1"/>
    <property type="molecule type" value="Transcribed_RNA"/>
</dbReference>
<organism evidence="1">
    <name type="scientific">Palpitomonas bilix</name>
    <dbReference type="NCBI Taxonomy" id="652834"/>
    <lineage>
        <taxon>Eukaryota</taxon>
        <taxon>Eukaryota incertae sedis</taxon>
    </lineage>
</organism>
<accession>A0A7S3G1X0</accession>
<evidence type="ECO:0000313" key="1">
    <source>
        <dbReference type="EMBL" id="CAE0243952.1"/>
    </source>
</evidence>